<dbReference type="OrthoDB" id="255611at2157"/>
<name>A0A7D5H2M8_9EURY</name>
<dbReference type="EMBL" id="CP058529">
    <property type="protein sequence ID" value="QLG29253.1"/>
    <property type="molecule type" value="Genomic_DNA"/>
</dbReference>
<protein>
    <submittedName>
        <fullName evidence="1">Uncharacterized protein</fullName>
    </submittedName>
</protein>
<dbReference type="GeneID" id="56030707"/>
<dbReference type="RefSeq" id="WP_179170827.1">
    <property type="nucleotide sequence ID" value="NZ_CP058529.1"/>
</dbReference>
<reference evidence="1 2" key="1">
    <citation type="submission" date="2020-07" db="EMBL/GenBank/DDBJ databases">
        <title>Gai3-2, isolated from salt lake.</title>
        <authorList>
            <person name="Cui H."/>
            <person name="Shi X."/>
        </authorList>
    </citation>
    <scope>NUCLEOTIDE SEQUENCE [LARGE SCALE GENOMIC DNA]</scope>
    <source>
        <strain evidence="1 2">Gai3-2</strain>
    </source>
</reference>
<dbReference type="Proteomes" id="UP000509750">
    <property type="component" value="Chromosome"/>
</dbReference>
<organism evidence="1 2">
    <name type="scientific">Halorarum halophilum</name>
    <dbReference type="NCBI Taxonomy" id="2743090"/>
    <lineage>
        <taxon>Archaea</taxon>
        <taxon>Methanobacteriati</taxon>
        <taxon>Methanobacteriota</taxon>
        <taxon>Stenosarchaea group</taxon>
        <taxon>Halobacteria</taxon>
        <taxon>Halobacteriales</taxon>
        <taxon>Haloferacaceae</taxon>
        <taxon>Halorarum</taxon>
    </lineage>
</organism>
<sequence length="322" mass="36123">MERGDGTREVDRGSETLGEGALPASVERLAERYDRIIPERGRYVWTWLAETLPTFRLSSVAPRHRPRADEGRLLVSVFVTALNDLSDRREDDAAFETAAGIPEGRTDPAESNDPGVRLAGDAWDAVVDRLEGAPRFETYLDSLRLSLRWTARAQRHAAWSAEHPAKTTYEECLLEQSPTMCMDALASVDLMYSPTFDPREEPAVREAVGLAEPLGRIGNWLTTWERELEEGDLANGIVVKAVEDDAVSPEAVRRARVEPTVRPAFRRRVREAGVELAVDSDWRRRYDRALAQDWNAETVDLDAFLAAMAGVRSRHEASRGRK</sequence>
<dbReference type="InterPro" id="IPR008949">
    <property type="entry name" value="Isoprenoid_synthase_dom_sf"/>
</dbReference>
<dbReference type="SUPFAM" id="SSF48576">
    <property type="entry name" value="Terpenoid synthases"/>
    <property type="match status" value="1"/>
</dbReference>
<dbReference type="Gene3D" id="1.10.600.10">
    <property type="entry name" value="Farnesyl Diphosphate Synthase"/>
    <property type="match status" value="1"/>
</dbReference>
<gene>
    <name evidence="1" type="ORF">HUG10_17700</name>
</gene>
<accession>A0A7D5H2M8</accession>
<keyword evidence="2" id="KW-1185">Reference proteome</keyword>
<evidence type="ECO:0000313" key="2">
    <source>
        <dbReference type="Proteomes" id="UP000509750"/>
    </source>
</evidence>
<proteinExistence type="predicted"/>
<dbReference type="KEGG" id="halg:HUG10_17700"/>
<dbReference type="AlphaFoldDB" id="A0A7D5H2M8"/>
<evidence type="ECO:0000313" key="1">
    <source>
        <dbReference type="EMBL" id="QLG29253.1"/>
    </source>
</evidence>